<feature type="domain" description="Type II/III secretion system secretin-like" evidence="11">
    <location>
        <begin position="420"/>
        <end position="585"/>
    </location>
</feature>
<evidence type="ECO:0000256" key="6">
    <source>
        <dbReference type="ARBA" id="ARBA00022729"/>
    </source>
</evidence>
<keyword evidence="4" id="KW-1134">Transmembrane beta strand</keyword>
<dbReference type="Proteomes" id="UP000236345">
    <property type="component" value="Unassembled WGS sequence"/>
</dbReference>
<evidence type="ECO:0000256" key="10">
    <source>
        <dbReference type="RuleBase" id="RU004004"/>
    </source>
</evidence>
<name>A0A2K1QBA1_9GAMM</name>
<evidence type="ECO:0000256" key="9">
    <source>
        <dbReference type="ARBA" id="ARBA00023237"/>
    </source>
</evidence>
<reference evidence="15" key="1">
    <citation type="submission" date="2017-09" db="EMBL/GenBank/DDBJ databases">
        <authorList>
            <person name="Palmer M."/>
            <person name="Steenkamp E.T."/>
            <person name="Coetzee M.P."/>
            <person name="Avontuur J.R."/>
            <person name="Van Zyl E."/>
            <person name="Chan W.-Y."/>
            <person name="Blom J."/>
            <person name="Venter S.N."/>
        </authorList>
    </citation>
    <scope>NUCLEOTIDE SEQUENCE [LARGE SCALE GENOMIC DNA]</scope>
    <source>
        <strain evidence="15">QC88-366</strain>
    </source>
</reference>
<comment type="similarity">
    <text evidence="2">Belongs to the bacterial secretin family. GSP D subfamily.</text>
</comment>
<dbReference type="InterPro" id="IPR005644">
    <property type="entry name" value="NolW-like"/>
</dbReference>
<dbReference type="RefSeq" id="WP_103059151.1">
    <property type="nucleotide sequence ID" value="NZ_BSOF01000007.1"/>
</dbReference>
<evidence type="ECO:0000256" key="7">
    <source>
        <dbReference type="ARBA" id="ARBA00022927"/>
    </source>
</evidence>
<evidence type="ECO:0000256" key="2">
    <source>
        <dbReference type="ARBA" id="ARBA00006980"/>
    </source>
</evidence>
<dbReference type="PANTHER" id="PTHR30332">
    <property type="entry name" value="PROBABLE GENERAL SECRETION PATHWAY PROTEIN D"/>
    <property type="match status" value="1"/>
</dbReference>
<dbReference type="Pfam" id="PF00263">
    <property type="entry name" value="Secretin"/>
    <property type="match status" value="1"/>
</dbReference>
<evidence type="ECO:0000259" key="13">
    <source>
        <dbReference type="Pfam" id="PF21305"/>
    </source>
</evidence>
<dbReference type="AlphaFoldDB" id="A0A2K1QBA1"/>
<dbReference type="Gene3D" id="3.30.1370.120">
    <property type="match status" value="3"/>
</dbReference>
<evidence type="ECO:0000313" key="14">
    <source>
        <dbReference type="EMBL" id="PNS12300.1"/>
    </source>
</evidence>
<feature type="domain" description="NolW-like" evidence="12">
    <location>
        <begin position="196"/>
        <end position="261"/>
    </location>
</feature>
<dbReference type="PANTHER" id="PTHR30332:SF24">
    <property type="entry name" value="SECRETIN GSPD-RELATED"/>
    <property type="match status" value="1"/>
</dbReference>
<evidence type="ECO:0000313" key="15">
    <source>
        <dbReference type="Proteomes" id="UP000236345"/>
    </source>
</evidence>
<keyword evidence="9" id="KW-0998">Cell outer membrane</keyword>
<evidence type="ECO:0000256" key="4">
    <source>
        <dbReference type="ARBA" id="ARBA00022452"/>
    </source>
</evidence>
<dbReference type="Pfam" id="PF03958">
    <property type="entry name" value="Secretin_N"/>
    <property type="match status" value="2"/>
</dbReference>
<dbReference type="InterPro" id="IPR049371">
    <property type="entry name" value="GspD-like_N0"/>
</dbReference>
<dbReference type="NCBIfam" id="TIGR02517">
    <property type="entry name" value="type_II_gspD"/>
    <property type="match status" value="1"/>
</dbReference>
<feature type="domain" description="NolW-like" evidence="12">
    <location>
        <begin position="269"/>
        <end position="347"/>
    </location>
</feature>
<evidence type="ECO:0000256" key="1">
    <source>
        <dbReference type="ARBA" id="ARBA00004442"/>
    </source>
</evidence>
<comment type="subcellular location">
    <subcellularLocation>
        <location evidence="1 10">Cell outer membrane</location>
    </subcellularLocation>
</comment>
<keyword evidence="8" id="KW-0472">Membrane</keyword>
<dbReference type="EMBL" id="NWUO01000004">
    <property type="protein sequence ID" value="PNS12300.1"/>
    <property type="molecule type" value="Genomic_DNA"/>
</dbReference>
<keyword evidence="7" id="KW-0653">Protein transport</keyword>
<keyword evidence="6" id="KW-0732">Signal</keyword>
<keyword evidence="3 10" id="KW-0813">Transport</keyword>
<sequence length="652" mass="71332">MQGLQLKIYKYLKIIAYLWLPMAGCQTVYAESYSVNFQSVDIKEFINTVSKVLNKTIIIQPNVKGTVTVRSYESLDPEQYYQFFLNVLDVHGYSVIDEGNDVIKVVPAQLAKGSAFFVDENSSTGDALVTRVVQVKHMAVRDIVPALNKINLNNEILISSFEQSNTLLLTGKMTVTRRLIEILEQVDREEDNGISLFSLNHASATDVGQLAQKMISDGPGAEGSVAHKPRIIIDERTNSLLVAGSKTSRDYISNIIHQLDRYHDQQGNTQVIYLKYAQAKPLAEILSGVSASLEGGVNTVKSAEPALMKNTTIKADEQTNSLIITTSPALMAELKKVIERLDIRRAQVLVEAIIVELQDAEGLNLGVQWFNKHGGGTNFPDNNGSAINLAKNNSLAEVIKGMSGLALGFHNNNWAGLLNALKTNSNNDILATPSIVTLDNMEAEFNVGQEVPVLTGSQTTNSDNIFNTVERKNVGIKLKVKPQINQGDSVVLKIEQEVSSVADASNSATEGLGATFNTRTINNTVLVGSGETVVVGGLLDTTQSDVQSKVPLLGDIPLVGELFRSTTTKKVKRNLLLFIRPTIIRSGENYGQQTLHKFAQFEALQPERKQPLALPTELTELAPANDKSLTFKQVAGQIAQFNQYGKHTDEQK</sequence>
<dbReference type="PROSITE" id="PS00875">
    <property type="entry name" value="T2SP_D"/>
    <property type="match status" value="1"/>
</dbReference>
<feature type="domain" description="GspD-like N0" evidence="13">
    <location>
        <begin position="35"/>
        <end position="105"/>
    </location>
</feature>
<dbReference type="Pfam" id="PF21305">
    <property type="entry name" value="type_II_gspD_N0"/>
    <property type="match status" value="1"/>
</dbReference>
<organism evidence="14 15">
    <name type="scientific">Mixta theicola</name>
    <dbReference type="NCBI Taxonomy" id="1458355"/>
    <lineage>
        <taxon>Bacteria</taxon>
        <taxon>Pseudomonadati</taxon>
        <taxon>Pseudomonadota</taxon>
        <taxon>Gammaproteobacteria</taxon>
        <taxon>Enterobacterales</taxon>
        <taxon>Erwiniaceae</taxon>
        <taxon>Mixta</taxon>
    </lineage>
</organism>
<dbReference type="InterPro" id="IPR004846">
    <property type="entry name" value="T2SS/T3SS_dom"/>
</dbReference>
<dbReference type="InterPro" id="IPR050810">
    <property type="entry name" value="Bact_Secretion_Sys_Channel"/>
</dbReference>
<dbReference type="InterPro" id="IPR001775">
    <property type="entry name" value="GspD/PilQ"/>
</dbReference>
<evidence type="ECO:0000256" key="8">
    <source>
        <dbReference type="ARBA" id="ARBA00023136"/>
    </source>
</evidence>
<dbReference type="GO" id="GO:0015628">
    <property type="term" value="P:protein secretion by the type II secretion system"/>
    <property type="evidence" value="ECO:0007669"/>
    <property type="project" value="InterPro"/>
</dbReference>
<comment type="caution">
    <text evidence="14">The sequence shown here is derived from an EMBL/GenBank/DDBJ whole genome shotgun (WGS) entry which is preliminary data.</text>
</comment>
<gene>
    <name evidence="14" type="primary">gspD</name>
    <name evidence="14" type="ORF">COO59_07300</name>
</gene>
<dbReference type="GO" id="GO:0009279">
    <property type="term" value="C:cell outer membrane"/>
    <property type="evidence" value="ECO:0007669"/>
    <property type="project" value="UniProtKB-SubCell"/>
</dbReference>
<accession>A0A2K1QBA1</accession>
<evidence type="ECO:0000259" key="11">
    <source>
        <dbReference type="Pfam" id="PF00263"/>
    </source>
</evidence>
<dbReference type="OrthoDB" id="9779724at2"/>
<dbReference type="InterPro" id="IPR038591">
    <property type="entry name" value="NolW-like_sf"/>
</dbReference>
<evidence type="ECO:0000256" key="5">
    <source>
        <dbReference type="ARBA" id="ARBA00022692"/>
    </source>
</evidence>
<dbReference type="InterPro" id="IPR004845">
    <property type="entry name" value="T2SS_GspD_CS"/>
</dbReference>
<dbReference type="InterPro" id="IPR013356">
    <property type="entry name" value="T2SS_GspD"/>
</dbReference>
<keyword evidence="15" id="KW-1185">Reference proteome</keyword>
<dbReference type="PRINTS" id="PR00811">
    <property type="entry name" value="BCTERIALGSPD"/>
</dbReference>
<protein>
    <submittedName>
        <fullName evidence="14">Type II secretion system protein GspD</fullName>
    </submittedName>
</protein>
<evidence type="ECO:0000256" key="3">
    <source>
        <dbReference type="ARBA" id="ARBA00022448"/>
    </source>
</evidence>
<dbReference type="GO" id="GO:0015627">
    <property type="term" value="C:type II protein secretion system complex"/>
    <property type="evidence" value="ECO:0007669"/>
    <property type="project" value="InterPro"/>
</dbReference>
<keyword evidence="5" id="KW-0812">Transmembrane</keyword>
<proteinExistence type="inferred from homology"/>
<evidence type="ECO:0000259" key="12">
    <source>
        <dbReference type="Pfam" id="PF03958"/>
    </source>
</evidence>